<evidence type="ECO:0000256" key="2">
    <source>
        <dbReference type="ARBA" id="ARBA00022763"/>
    </source>
</evidence>
<dbReference type="Pfam" id="PF08459">
    <property type="entry name" value="UvrC_RNaseH_dom"/>
    <property type="match status" value="1"/>
</dbReference>
<dbReference type="InterPro" id="IPR050066">
    <property type="entry name" value="UvrABC_protein_C"/>
</dbReference>
<evidence type="ECO:0000259" key="8">
    <source>
        <dbReference type="PROSITE" id="PS50151"/>
    </source>
</evidence>
<dbReference type="PROSITE" id="PS50151">
    <property type="entry name" value="UVR"/>
    <property type="match status" value="1"/>
</dbReference>
<feature type="domain" description="UVR" evidence="8">
    <location>
        <begin position="208"/>
        <end position="243"/>
    </location>
</feature>
<evidence type="ECO:0000259" key="10">
    <source>
        <dbReference type="PROSITE" id="PS50165"/>
    </source>
</evidence>
<dbReference type="Pfam" id="PF14520">
    <property type="entry name" value="HHH_5"/>
    <property type="match status" value="1"/>
</dbReference>
<keyword evidence="1 6" id="KW-0963">Cytoplasm</keyword>
<dbReference type="AlphaFoldDB" id="A0A6N2TMK7"/>
<dbReference type="Pfam" id="PF01541">
    <property type="entry name" value="GIY-YIG"/>
    <property type="match status" value="1"/>
</dbReference>
<sequence>MADPSTYRPKTSEIPTDPGVYRFRDEQGAVIYVGKAKNLRARLTNYFQDLANLHPRTQKMVTTAASVQWTVVGNEVEALTLEFTWIKEFNPRFNVMFKDDKSYPYLAVSMGERFPRVQVTREARRRDTRYFGPYTKVWAIRDTIELLIRVFPVRTCSAGVFRRAQAQGRPCLLGYIEKCSAPCVGRISQSEHRALAQSMCDFLEGKASPILRQVESEMRQASAELDFETAAKKRDDLRALETVLERNTMVLNDGTDADIFALVSDELDAAVHVFHVRGGRIRGTRGWVVSRDDDASEAELMARLFEQIYSELTDVPEGRKRRIEQAEAVSVDDVIHTPTRAVPREILVSVMPTEKGTIAEWLSEKRGAAVDIHVPKRGPKAQLLETVKENAKQALLLHKTRRSGDLAQRGQALDELAEYLDLPASPLRIECYDISHTQGQLQVGSMVVFEDGVPRKDAYRHFNIHGENGEGTPDDTSAMDEVLRRRFRRLLAEENGEDGEDEEGVAFESGPVDASGRPRRFSYRPDLVVVDGGLPQVNAARDALDSMGIDIPLIGLAKRLEEVWIPGEEFPLIFARTSAALYMLQYLRDESHRFAITAHRKRRAKNQQRSVLDGIAGVGPSRQKALLRHFGSVKKIRESTPEQIAEVNGIGPSLGSVIWQALNPDSPLSP</sequence>
<evidence type="ECO:0000256" key="1">
    <source>
        <dbReference type="ARBA" id="ARBA00022490"/>
    </source>
</evidence>
<dbReference type="InterPro" id="IPR000305">
    <property type="entry name" value="GIY-YIG_endonuc"/>
</dbReference>
<evidence type="ECO:0000256" key="7">
    <source>
        <dbReference type="SAM" id="MobiDB-lite"/>
    </source>
</evidence>
<feature type="compositionally biased region" description="Acidic residues" evidence="7">
    <location>
        <begin position="494"/>
        <end position="505"/>
    </location>
</feature>
<dbReference type="SUPFAM" id="SSF82771">
    <property type="entry name" value="GIY-YIG endonuclease"/>
    <property type="match status" value="1"/>
</dbReference>
<keyword evidence="2 6" id="KW-0227">DNA damage</keyword>
<comment type="subunit">
    <text evidence="6">Interacts with UvrB in an incision complex.</text>
</comment>
<dbReference type="InterPro" id="IPR035901">
    <property type="entry name" value="GIY-YIG_endonuc_sf"/>
</dbReference>
<reference evidence="11" key="1">
    <citation type="submission" date="2019-11" db="EMBL/GenBank/DDBJ databases">
        <authorList>
            <person name="Feng L."/>
        </authorList>
    </citation>
    <scope>NUCLEOTIDE SEQUENCE</scope>
    <source>
        <strain evidence="11">AodontolyticusLFYP35</strain>
    </source>
</reference>
<dbReference type="InterPro" id="IPR001162">
    <property type="entry name" value="UvrC_RNase_H_dom"/>
</dbReference>
<dbReference type="GO" id="GO:0006289">
    <property type="term" value="P:nucleotide-excision repair"/>
    <property type="evidence" value="ECO:0007669"/>
    <property type="project" value="UniProtKB-UniRule"/>
</dbReference>
<dbReference type="SUPFAM" id="SSF47781">
    <property type="entry name" value="RuvA domain 2-like"/>
    <property type="match status" value="1"/>
</dbReference>
<accession>A0A6N2TMK7</accession>
<keyword evidence="6" id="KW-0742">SOS response</keyword>
<gene>
    <name evidence="6 11" type="primary">uvrC</name>
    <name evidence="11" type="ORF">AOLFYP35_01406</name>
</gene>
<dbReference type="Pfam" id="PF22920">
    <property type="entry name" value="UvrC_RNaseH"/>
    <property type="match status" value="1"/>
</dbReference>
<evidence type="ECO:0000256" key="5">
    <source>
        <dbReference type="ARBA" id="ARBA00023204"/>
    </source>
</evidence>
<dbReference type="InterPro" id="IPR036876">
    <property type="entry name" value="UVR_dom_sf"/>
</dbReference>
<dbReference type="InterPro" id="IPR047296">
    <property type="entry name" value="GIY-YIG_UvrC_Cho"/>
</dbReference>
<dbReference type="InterPro" id="IPR001943">
    <property type="entry name" value="UVR_dom"/>
</dbReference>
<keyword evidence="5 6" id="KW-0234">DNA repair</keyword>
<dbReference type="CDD" id="cd10434">
    <property type="entry name" value="GIY-YIG_UvrC_Cho"/>
    <property type="match status" value="1"/>
</dbReference>
<evidence type="ECO:0000256" key="6">
    <source>
        <dbReference type="HAMAP-Rule" id="MF_00203"/>
    </source>
</evidence>
<dbReference type="Gene3D" id="1.10.150.20">
    <property type="entry name" value="5' to 3' exonuclease, C-terminal subdomain"/>
    <property type="match status" value="1"/>
</dbReference>
<dbReference type="PROSITE" id="PS50164">
    <property type="entry name" value="GIY_YIG"/>
    <property type="match status" value="1"/>
</dbReference>
<protein>
    <recommendedName>
        <fullName evidence="6">UvrABC system protein C</fullName>
        <shortName evidence="6">Protein UvrC</shortName>
    </recommendedName>
    <alternativeName>
        <fullName evidence="6">Excinuclease ABC subunit C</fullName>
    </alternativeName>
</protein>
<comment type="similarity">
    <text evidence="6">Belongs to the UvrC family.</text>
</comment>
<dbReference type="FunFam" id="3.40.1440.10:FF:000001">
    <property type="entry name" value="UvrABC system protein C"/>
    <property type="match status" value="1"/>
</dbReference>
<evidence type="ECO:0000256" key="3">
    <source>
        <dbReference type="ARBA" id="ARBA00022769"/>
    </source>
</evidence>
<dbReference type="GO" id="GO:0009432">
    <property type="term" value="P:SOS response"/>
    <property type="evidence" value="ECO:0007669"/>
    <property type="project" value="UniProtKB-UniRule"/>
</dbReference>
<dbReference type="GO" id="GO:0005737">
    <property type="term" value="C:cytoplasm"/>
    <property type="evidence" value="ECO:0007669"/>
    <property type="project" value="UniProtKB-SubCell"/>
</dbReference>
<dbReference type="PANTHER" id="PTHR30562">
    <property type="entry name" value="UVRC/OXIDOREDUCTASE"/>
    <property type="match status" value="1"/>
</dbReference>
<comment type="function">
    <text evidence="6">The UvrABC repair system catalyzes the recognition and processing of DNA lesions. UvrC both incises the 5' and 3' sides of the lesion. The N-terminal half is responsible for the 3' incision and the C-terminal half is responsible for the 5' incision.</text>
</comment>
<dbReference type="SUPFAM" id="SSF46600">
    <property type="entry name" value="C-terminal UvrC-binding domain of UvrB"/>
    <property type="match status" value="1"/>
</dbReference>
<organism evidence="11">
    <name type="scientific">Schaalia odontolytica</name>
    <dbReference type="NCBI Taxonomy" id="1660"/>
    <lineage>
        <taxon>Bacteria</taxon>
        <taxon>Bacillati</taxon>
        <taxon>Actinomycetota</taxon>
        <taxon>Actinomycetes</taxon>
        <taxon>Actinomycetales</taxon>
        <taxon>Actinomycetaceae</taxon>
        <taxon>Schaalia</taxon>
    </lineage>
</organism>
<feature type="domain" description="GIY-YIG" evidence="9">
    <location>
        <begin position="16"/>
        <end position="95"/>
    </location>
</feature>
<evidence type="ECO:0000259" key="9">
    <source>
        <dbReference type="PROSITE" id="PS50164"/>
    </source>
</evidence>
<keyword evidence="3 6" id="KW-0228">DNA excision</keyword>
<comment type="subcellular location">
    <subcellularLocation>
        <location evidence="6">Cytoplasm</location>
    </subcellularLocation>
</comment>
<feature type="region of interest" description="Disordered" evidence="7">
    <location>
        <begin position="493"/>
        <end position="513"/>
    </location>
</feature>
<dbReference type="PANTHER" id="PTHR30562:SF1">
    <property type="entry name" value="UVRABC SYSTEM PROTEIN C"/>
    <property type="match status" value="1"/>
</dbReference>
<evidence type="ECO:0000313" key="11">
    <source>
        <dbReference type="EMBL" id="VYT05952.1"/>
    </source>
</evidence>
<dbReference type="GO" id="GO:0009380">
    <property type="term" value="C:excinuclease repair complex"/>
    <property type="evidence" value="ECO:0007669"/>
    <property type="project" value="InterPro"/>
</dbReference>
<dbReference type="InterPro" id="IPR038476">
    <property type="entry name" value="UvrC_RNase_H_dom_sf"/>
</dbReference>
<proteinExistence type="inferred from homology"/>
<dbReference type="HAMAP" id="MF_00203">
    <property type="entry name" value="UvrC"/>
    <property type="match status" value="1"/>
</dbReference>
<keyword evidence="4 6" id="KW-0267">Excision nuclease</keyword>
<dbReference type="PROSITE" id="PS50165">
    <property type="entry name" value="UVRC"/>
    <property type="match status" value="1"/>
</dbReference>
<name>A0A6N2TMK7_9ACTO</name>
<evidence type="ECO:0000256" key="4">
    <source>
        <dbReference type="ARBA" id="ARBA00022881"/>
    </source>
</evidence>
<dbReference type="GO" id="GO:0003677">
    <property type="term" value="F:DNA binding"/>
    <property type="evidence" value="ECO:0007669"/>
    <property type="project" value="UniProtKB-UniRule"/>
</dbReference>
<dbReference type="InterPro" id="IPR010994">
    <property type="entry name" value="RuvA_2-like"/>
</dbReference>
<dbReference type="Pfam" id="PF02151">
    <property type="entry name" value="UVR"/>
    <property type="match status" value="1"/>
</dbReference>
<feature type="domain" description="UvrC family homology region profile" evidence="10">
    <location>
        <begin position="259"/>
        <end position="544"/>
    </location>
</feature>
<dbReference type="NCBIfam" id="NF001824">
    <property type="entry name" value="PRK00558.1-5"/>
    <property type="match status" value="1"/>
</dbReference>
<dbReference type="SMART" id="SM00465">
    <property type="entry name" value="GIYc"/>
    <property type="match status" value="1"/>
</dbReference>
<dbReference type="Gene3D" id="3.30.420.340">
    <property type="entry name" value="UvrC, RNAse H endonuclease domain"/>
    <property type="match status" value="1"/>
</dbReference>
<dbReference type="InterPro" id="IPR004791">
    <property type="entry name" value="UvrC"/>
</dbReference>
<dbReference type="EMBL" id="CACRSM010000002">
    <property type="protein sequence ID" value="VYT05952.1"/>
    <property type="molecule type" value="Genomic_DNA"/>
</dbReference>
<dbReference type="Gene3D" id="4.10.860.10">
    <property type="entry name" value="UVR domain"/>
    <property type="match status" value="1"/>
</dbReference>
<dbReference type="Gene3D" id="3.40.1440.10">
    <property type="entry name" value="GIY-YIG endonuclease"/>
    <property type="match status" value="1"/>
</dbReference>
<dbReference type="GO" id="GO:0009381">
    <property type="term" value="F:excinuclease ABC activity"/>
    <property type="evidence" value="ECO:0007669"/>
    <property type="project" value="UniProtKB-UniRule"/>
</dbReference>